<dbReference type="RefSeq" id="WP_377385561.1">
    <property type="nucleotide sequence ID" value="NZ_JBHUIX010000001.1"/>
</dbReference>
<accession>A0ABW5A3Z3</accession>
<organism evidence="2 3">
    <name type="scientific">Rhodobacter lacus</name>
    <dbReference type="NCBI Taxonomy" id="1641972"/>
    <lineage>
        <taxon>Bacteria</taxon>
        <taxon>Pseudomonadati</taxon>
        <taxon>Pseudomonadota</taxon>
        <taxon>Alphaproteobacteria</taxon>
        <taxon>Rhodobacterales</taxon>
        <taxon>Rhodobacter group</taxon>
        <taxon>Rhodobacter</taxon>
    </lineage>
</organism>
<dbReference type="Pfam" id="PF05573">
    <property type="entry name" value="NosL"/>
    <property type="match status" value="1"/>
</dbReference>
<sequence>MNRRNFLITTTTGAAFAGLAGTAARAEMAMAPAEKPVSPMQWTDENGLTRFLKVDPDPLTDEFEKYPRCPYCGMMRQMYSHTRHLIVYANDTVDATCSLHCAAISLALNMDAGPKAIYAGDAGAEGEVKPLAETGAMTYVIDPGKPGTMTAVSKWAYADAAKAEAAASAAGAKTAGFDEALTLAYLDMAKDTLAIRARRGEKRKQMGMPMPAGN</sequence>
<dbReference type="PROSITE" id="PS51318">
    <property type="entry name" value="TAT"/>
    <property type="match status" value="1"/>
</dbReference>
<evidence type="ECO:0000313" key="3">
    <source>
        <dbReference type="Proteomes" id="UP001597413"/>
    </source>
</evidence>
<comment type="caution">
    <text evidence="2">The sequence shown here is derived from an EMBL/GenBank/DDBJ whole genome shotgun (WGS) entry which is preliminary data.</text>
</comment>
<dbReference type="PANTHER" id="PTHR41247:SF1">
    <property type="entry name" value="HTH-TYPE TRANSCRIPTIONAL REPRESSOR YCNK"/>
    <property type="match status" value="1"/>
</dbReference>
<dbReference type="Proteomes" id="UP001597413">
    <property type="component" value="Unassembled WGS sequence"/>
</dbReference>
<name>A0ABW5A3Z3_9RHOB</name>
<evidence type="ECO:0000313" key="2">
    <source>
        <dbReference type="EMBL" id="MFD2172560.1"/>
    </source>
</evidence>
<feature type="signal peptide" evidence="1">
    <location>
        <begin position="1"/>
        <end position="17"/>
    </location>
</feature>
<dbReference type="InterPro" id="IPR008719">
    <property type="entry name" value="N2O_reductase_NosL"/>
</dbReference>
<dbReference type="PANTHER" id="PTHR41247">
    <property type="entry name" value="HTH-TYPE TRANSCRIPTIONAL REPRESSOR YCNK"/>
    <property type="match status" value="1"/>
</dbReference>
<evidence type="ECO:0000256" key="1">
    <source>
        <dbReference type="SAM" id="SignalP"/>
    </source>
</evidence>
<proteinExistence type="predicted"/>
<keyword evidence="3" id="KW-1185">Reference proteome</keyword>
<reference evidence="3" key="1">
    <citation type="journal article" date="2019" name="Int. J. Syst. Evol. Microbiol.">
        <title>The Global Catalogue of Microorganisms (GCM) 10K type strain sequencing project: providing services to taxonomists for standard genome sequencing and annotation.</title>
        <authorList>
            <consortium name="The Broad Institute Genomics Platform"/>
            <consortium name="The Broad Institute Genome Sequencing Center for Infectious Disease"/>
            <person name="Wu L."/>
            <person name="Ma J."/>
        </authorList>
    </citation>
    <scope>NUCLEOTIDE SEQUENCE [LARGE SCALE GENOMIC DNA]</scope>
    <source>
        <strain evidence="3">CCUG 55131</strain>
    </source>
</reference>
<dbReference type="EMBL" id="JBHUIX010000001">
    <property type="protein sequence ID" value="MFD2172560.1"/>
    <property type="molecule type" value="Genomic_DNA"/>
</dbReference>
<gene>
    <name evidence="2" type="ORF">ACFSM0_00495</name>
</gene>
<feature type="chain" id="PRO_5045182972" evidence="1">
    <location>
        <begin position="18"/>
        <end position="214"/>
    </location>
</feature>
<dbReference type="SUPFAM" id="SSF160387">
    <property type="entry name" value="NosL/MerB-like"/>
    <property type="match status" value="1"/>
</dbReference>
<keyword evidence="1" id="KW-0732">Signal</keyword>
<dbReference type="InterPro" id="IPR006311">
    <property type="entry name" value="TAT_signal"/>
</dbReference>
<protein>
    <submittedName>
        <fullName evidence="2">Nitrous oxide reductase accessory protein NosL</fullName>
    </submittedName>
</protein>